<dbReference type="PANTHER" id="PTHR30290">
    <property type="entry name" value="PERIPLASMIC BINDING COMPONENT OF ABC TRANSPORTER"/>
    <property type="match status" value="1"/>
</dbReference>
<dbReference type="SUPFAM" id="SSF53850">
    <property type="entry name" value="Periplasmic binding protein-like II"/>
    <property type="match status" value="1"/>
</dbReference>
<dbReference type="Gene3D" id="3.10.105.10">
    <property type="entry name" value="Dipeptide-binding Protein, Domain 3"/>
    <property type="match status" value="1"/>
</dbReference>
<dbReference type="Gene3D" id="3.90.76.10">
    <property type="entry name" value="Dipeptide-binding Protein, Domain 1"/>
    <property type="match status" value="1"/>
</dbReference>
<organism evidence="2">
    <name type="scientific">freshwater metagenome</name>
    <dbReference type="NCBI Taxonomy" id="449393"/>
    <lineage>
        <taxon>unclassified sequences</taxon>
        <taxon>metagenomes</taxon>
        <taxon>ecological metagenomes</taxon>
    </lineage>
</organism>
<feature type="domain" description="Solute-binding protein family 5" evidence="1">
    <location>
        <begin position="97"/>
        <end position="533"/>
    </location>
</feature>
<dbReference type="GO" id="GO:0015833">
    <property type="term" value="P:peptide transport"/>
    <property type="evidence" value="ECO:0007669"/>
    <property type="project" value="TreeGrafter"/>
</dbReference>
<reference evidence="2" key="1">
    <citation type="submission" date="2020-05" db="EMBL/GenBank/DDBJ databases">
        <authorList>
            <person name="Chiriac C."/>
            <person name="Salcher M."/>
            <person name="Ghai R."/>
            <person name="Kavagutti S V."/>
        </authorList>
    </citation>
    <scope>NUCLEOTIDE SEQUENCE</scope>
</reference>
<gene>
    <name evidence="2" type="ORF">UFOPK2162_00483</name>
</gene>
<protein>
    <submittedName>
        <fullName evidence="2">Unannotated protein</fullName>
    </submittedName>
</protein>
<dbReference type="PANTHER" id="PTHR30290:SF65">
    <property type="entry name" value="MONOACYL PHOSPHATIDYLINOSITOL TETRAMANNOSIDE-BINDING PROTEIN LPQW-RELATED"/>
    <property type="match status" value="1"/>
</dbReference>
<sequence>MKLNRLAQVAIATAATAGLAVGLLSPANAAPKTTVQIVQSNALTGLNPSVSAMNLTFNTDVDYLEQVGFTYYNNKATLVDNTAFGTYKIVSKKPFKVQYTVNKGRLWSDGTPINGIDLLLTHITAAGTYSQIAGLGDPADSDVTPAFDSLGYGGLYEQHVVGLPILSPDKMSVTVEYGTQVPDWRLLAPGVFPVHALMMMAEGKNKLGTVAENNAARERFYKAFDTYNTASLKKMGAIWSKNYNINVVNASTNPLLLVGNGPFMIKSAVANGAVTMVRNPKYNSGPKVKSLQRVVFKVIGDGTAAAQALKNGEVDIYAGQPTADAVAQLKAMAPAVKVIGGDQAVYEHLDLRVGPAYGTTEPYNGPFAGDSQKAKDLRTAFLLAYPREEIMTKVIQPINATSQLMNSLMVFNSEPSYKNIIAKSGVSKFTAGTQASRTAQALALVKKHFPSAAAGSGSVKIKLLYGQPSNARRVAQAALAKAEWAKAGFDVDVTPTSGWSAFLEDPKYDAAFFAWVKSAAFQSGNVGTYETKANYQGYSNPVIDKIYKELGATPFTAAQIADRFTKVDAELIKDAVTLPVFQHPSANGVNAKLQGVAPSPFSPNLVWNLWDWSFTN</sequence>
<evidence type="ECO:0000313" key="2">
    <source>
        <dbReference type="EMBL" id="CAB4641566.1"/>
    </source>
</evidence>
<dbReference type="EMBL" id="CAEZVZ010000048">
    <property type="protein sequence ID" value="CAB4641566.1"/>
    <property type="molecule type" value="Genomic_DNA"/>
</dbReference>
<dbReference type="AlphaFoldDB" id="A0A6J6JWZ4"/>
<dbReference type="GO" id="GO:1904680">
    <property type="term" value="F:peptide transmembrane transporter activity"/>
    <property type="evidence" value="ECO:0007669"/>
    <property type="project" value="TreeGrafter"/>
</dbReference>
<name>A0A6J6JWZ4_9ZZZZ</name>
<proteinExistence type="predicted"/>
<dbReference type="Pfam" id="PF00496">
    <property type="entry name" value="SBP_bac_5"/>
    <property type="match status" value="1"/>
</dbReference>
<dbReference type="InterPro" id="IPR039424">
    <property type="entry name" value="SBP_5"/>
</dbReference>
<dbReference type="Gene3D" id="3.40.190.10">
    <property type="entry name" value="Periplasmic binding protein-like II"/>
    <property type="match status" value="1"/>
</dbReference>
<evidence type="ECO:0000259" key="1">
    <source>
        <dbReference type="Pfam" id="PF00496"/>
    </source>
</evidence>
<accession>A0A6J6JWZ4</accession>
<dbReference type="InterPro" id="IPR000914">
    <property type="entry name" value="SBP_5_dom"/>
</dbReference>